<evidence type="ECO:0000313" key="3">
    <source>
        <dbReference type="EMBL" id="TBW36813.1"/>
    </source>
</evidence>
<evidence type="ECO:0000313" key="4">
    <source>
        <dbReference type="Proteomes" id="UP000292781"/>
    </source>
</evidence>
<feature type="region of interest" description="Disordered" evidence="1">
    <location>
        <begin position="1"/>
        <end position="28"/>
    </location>
</feature>
<feature type="domain" description="DUF4347" evidence="2">
    <location>
        <begin position="88"/>
        <end position="240"/>
    </location>
</feature>
<feature type="domain" description="DUF4347" evidence="2">
    <location>
        <begin position="282"/>
        <end position="432"/>
    </location>
</feature>
<dbReference type="EMBL" id="SJFN01000018">
    <property type="protein sequence ID" value="TBW36813.1"/>
    <property type="molecule type" value="Genomic_DNA"/>
</dbReference>
<comment type="caution">
    <text evidence="3">The sequence shown here is derived from an EMBL/GenBank/DDBJ whole genome shotgun (WGS) entry which is preliminary data.</text>
</comment>
<organism evidence="3 4">
    <name type="scientific">Siculibacillus lacustris</name>
    <dbReference type="NCBI Taxonomy" id="1549641"/>
    <lineage>
        <taxon>Bacteria</taxon>
        <taxon>Pseudomonadati</taxon>
        <taxon>Pseudomonadota</taxon>
        <taxon>Alphaproteobacteria</taxon>
        <taxon>Hyphomicrobiales</taxon>
        <taxon>Ancalomicrobiaceae</taxon>
        <taxon>Siculibacillus</taxon>
    </lineage>
</organism>
<accession>A0A4Q9VMI8</accession>
<dbReference type="Pfam" id="PF14252">
    <property type="entry name" value="DUF4347"/>
    <property type="match status" value="2"/>
</dbReference>
<dbReference type="InterPro" id="IPR025592">
    <property type="entry name" value="DUF4347"/>
</dbReference>
<dbReference type="Proteomes" id="UP000292781">
    <property type="component" value="Unassembled WGS sequence"/>
</dbReference>
<protein>
    <submittedName>
        <fullName evidence="3">DUF4347 domain-containing protein</fullName>
    </submittedName>
</protein>
<feature type="compositionally biased region" description="Basic and acidic residues" evidence="1">
    <location>
        <begin position="14"/>
        <end position="24"/>
    </location>
</feature>
<proteinExistence type="predicted"/>
<sequence>MSQFGPSPKNGSRTTRDPAADRSPRQGLGAQGRLGLLALEPRWMFDGAAAVDAVHAATGAHDVAAALAPAPVEVRAADPSRDGGKKEVAFVDTGLSNWQALVSSLEASKPGMAIELIEADRSGLAQMAAWAATNSGFDAIHIVSGGSSGTITVGSDRVTDTTLADATVATELGGIGAALKPGGEVLLYGSRVGADTAGATFVADLAGRLGSAVAASDHVVGDATKGGDWSLSVTVGTSTVRPVALTGYLGTLGTGDTADRGTPAPVEVQAADVTLDGGRLEVTFIDTSVSGWQSLVRETQSTRPGMEIELIDGSVGGLKQIATWATSHTGYDAIHILSHGSEAELLIGTDTITEASLSDAATRADLAAIGASLKTGGDLLLYGCDVAAGSDGAQFVTDLSAAVGRTTAASTDDTGSAAQGGDWQLEFATAALGSVPLLDLVGYDGKLATFSTPSGTFTIQTNGAYAFNSGNDQIAGLPDKSLAIVLTKYITATSIYDRYIKEYNTDGSLKFSVHLNAIVTLNKSNWVSIHALANGNLVVAYGCSDSGDPGSKSAFFVVLNSSGSIVTSATQINTLTGSSLTRYMQIAQLSNGNIAFAYQRADNQSIATRVFTTAGVAVTSEIAIATSTNDLTQAIAASSNGGYLVLYTNGTATGGALVYNNS</sequence>
<feature type="compositionally biased region" description="Polar residues" evidence="1">
    <location>
        <begin position="1"/>
        <end position="13"/>
    </location>
</feature>
<reference evidence="3 4" key="1">
    <citation type="submission" date="2019-02" db="EMBL/GenBank/DDBJ databases">
        <title>Siculibacillus lacustris gen. nov., sp. nov., a new rosette-forming bacterium isolated from a freshwater crater lake (Lake St. Ana, Romania).</title>
        <authorList>
            <person name="Felfoldi T."/>
            <person name="Marton Z."/>
            <person name="Szabo A."/>
            <person name="Mentes A."/>
            <person name="Boka K."/>
            <person name="Marialigeti K."/>
            <person name="Mathe I."/>
            <person name="Koncz M."/>
            <person name="Schumann P."/>
            <person name="Toth E."/>
        </authorList>
    </citation>
    <scope>NUCLEOTIDE SEQUENCE [LARGE SCALE GENOMIC DNA]</scope>
    <source>
        <strain evidence="3 4">SA-279</strain>
    </source>
</reference>
<keyword evidence="4" id="KW-1185">Reference proteome</keyword>
<dbReference type="AlphaFoldDB" id="A0A4Q9VMI8"/>
<dbReference type="OrthoDB" id="5593939at2"/>
<name>A0A4Q9VMI8_9HYPH</name>
<gene>
    <name evidence="3" type="ORF">EYW49_13325</name>
</gene>
<evidence type="ECO:0000259" key="2">
    <source>
        <dbReference type="Pfam" id="PF14252"/>
    </source>
</evidence>
<evidence type="ECO:0000256" key="1">
    <source>
        <dbReference type="SAM" id="MobiDB-lite"/>
    </source>
</evidence>